<dbReference type="STRING" id="46223.SAMN05421852_102301"/>
<evidence type="ECO:0000313" key="2">
    <source>
        <dbReference type="Proteomes" id="UP000199545"/>
    </source>
</evidence>
<evidence type="ECO:0008006" key="3">
    <source>
        <dbReference type="Google" id="ProtNLM"/>
    </source>
</evidence>
<dbReference type="EMBL" id="FORR01000002">
    <property type="protein sequence ID" value="SFI87509.1"/>
    <property type="molecule type" value="Genomic_DNA"/>
</dbReference>
<accession>A0A1I3LRX7</accession>
<reference evidence="1 2" key="1">
    <citation type="submission" date="2016-10" db="EMBL/GenBank/DDBJ databases">
        <authorList>
            <person name="de Groot N.N."/>
        </authorList>
    </citation>
    <scope>NUCLEOTIDE SEQUENCE [LARGE SCALE GENOMIC DNA]</scope>
    <source>
        <strain evidence="1 2">DSM 44778</strain>
    </source>
</reference>
<gene>
    <name evidence="1" type="ORF">SAMN05421852_102301</name>
</gene>
<dbReference type="OrthoDB" id="1799385at2"/>
<dbReference type="InterPro" id="IPR009078">
    <property type="entry name" value="Ferritin-like_SF"/>
</dbReference>
<keyword evidence="2" id="KW-1185">Reference proteome</keyword>
<dbReference type="AlphaFoldDB" id="A0A1I3LRX7"/>
<dbReference type="RefSeq" id="WP_093228133.1">
    <property type="nucleotide sequence ID" value="NZ_FORR01000002.1"/>
</dbReference>
<name>A0A1I3LRX7_9BACL</name>
<proteinExistence type="predicted"/>
<sequence length="73" mass="8523">MQISTKDLQYLTDEMSWELLAMKKCHHYATECQDQQIAQLMNQIGQMHQQHYETLLAQLQSATGTTNQTTYTQ</sequence>
<organism evidence="1 2">
    <name type="scientific">Thermoflavimicrobium dichotomicum</name>
    <dbReference type="NCBI Taxonomy" id="46223"/>
    <lineage>
        <taxon>Bacteria</taxon>
        <taxon>Bacillati</taxon>
        <taxon>Bacillota</taxon>
        <taxon>Bacilli</taxon>
        <taxon>Bacillales</taxon>
        <taxon>Thermoactinomycetaceae</taxon>
        <taxon>Thermoflavimicrobium</taxon>
    </lineage>
</organism>
<dbReference type="SUPFAM" id="SSF47240">
    <property type="entry name" value="Ferritin-like"/>
    <property type="match status" value="1"/>
</dbReference>
<evidence type="ECO:0000313" key="1">
    <source>
        <dbReference type="EMBL" id="SFI87509.1"/>
    </source>
</evidence>
<dbReference type="Proteomes" id="UP000199545">
    <property type="component" value="Unassembled WGS sequence"/>
</dbReference>
<protein>
    <recommendedName>
        <fullName evidence="3">Coat F domain-containing protein</fullName>
    </recommendedName>
</protein>